<protein>
    <submittedName>
        <fullName evidence="5">DNA-binding MarR family transcriptional regulator</fullName>
    </submittedName>
</protein>
<dbReference type="GO" id="GO:0003677">
    <property type="term" value="F:DNA binding"/>
    <property type="evidence" value="ECO:0007669"/>
    <property type="project" value="UniProtKB-KW"/>
</dbReference>
<dbReference type="InterPro" id="IPR052526">
    <property type="entry name" value="HTH-type_Bedaq_tolerance"/>
</dbReference>
<keyword evidence="3" id="KW-0804">Transcription</keyword>
<feature type="domain" description="HTH marR-type" evidence="4">
    <location>
        <begin position="12"/>
        <end position="145"/>
    </location>
</feature>
<gene>
    <name evidence="5" type="ORF">BC739_006812</name>
</gene>
<evidence type="ECO:0000256" key="3">
    <source>
        <dbReference type="ARBA" id="ARBA00023163"/>
    </source>
</evidence>
<organism evidence="5 6">
    <name type="scientific">Kutzneria viridogrisea</name>
    <dbReference type="NCBI Taxonomy" id="47990"/>
    <lineage>
        <taxon>Bacteria</taxon>
        <taxon>Bacillati</taxon>
        <taxon>Actinomycetota</taxon>
        <taxon>Actinomycetes</taxon>
        <taxon>Pseudonocardiales</taxon>
        <taxon>Pseudonocardiaceae</taxon>
        <taxon>Kutzneria</taxon>
    </lineage>
</organism>
<dbReference type="InterPro" id="IPR036388">
    <property type="entry name" value="WH-like_DNA-bd_sf"/>
</dbReference>
<dbReference type="Proteomes" id="UP000517916">
    <property type="component" value="Unassembled WGS sequence"/>
</dbReference>
<dbReference type="InterPro" id="IPR000835">
    <property type="entry name" value="HTH_MarR-typ"/>
</dbReference>
<dbReference type="SMART" id="SM00347">
    <property type="entry name" value="HTH_MARR"/>
    <property type="match status" value="1"/>
</dbReference>
<dbReference type="Gene3D" id="1.10.10.10">
    <property type="entry name" value="Winged helix-like DNA-binding domain superfamily/Winged helix DNA-binding domain"/>
    <property type="match status" value="1"/>
</dbReference>
<reference evidence="5 6" key="1">
    <citation type="submission" date="2020-08" db="EMBL/GenBank/DDBJ databases">
        <title>Genomic Encyclopedia of Archaeal and Bacterial Type Strains, Phase II (KMG-II): from individual species to whole genera.</title>
        <authorList>
            <person name="Goeker M."/>
        </authorList>
    </citation>
    <scope>NUCLEOTIDE SEQUENCE [LARGE SCALE GENOMIC DNA]</scope>
    <source>
        <strain evidence="5 6">DSM 43850</strain>
    </source>
</reference>
<dbReference type="EMBL" id="JACJID010000005">
    <property type="protein sequence ID" value="MBA8929594.1"/>
    <property type="molecule type" value="Genomic_DNA"/>
</dbReference>
<evidence type="ECO:0000256" key="2">
    <source>
        <dbReference type="ARBA" id="ARBA00023125"/>
    </source>
</evidence>
<dbReference type="PANTHER" id="PTHR39515">
    <property type="entry name" value="CONSERVED PROTEIN"/>
    <property type="match status" value="1"/>
</dbReference>
<dbReference type="Pfam" id="PF01047">
    <property type="entry name" value="MarR"/>
    <property type="match status" value="1"/>
</dbReference>
<evidence type="ECO:0000256" key="1">
    <source>
        <dbReference type="ARBA" id="ARBA00023015"/>
    </source>
</evidence>
<name>A0ABR6BRP8_9PSEU</name>
<sequence>MDTVQAERLDNADQLGQQLVRFLRLLERAHAHFSHNTNGVEKASYVLLARLVIDGPQRAGTLAEAVHSDPSTISRQIAGLVRAGLVTRQADPLDGRATLLVATEEGVRTFQAARTERTRHIDVLLANWPTPRRKLLVELLDEFNSDIEKYQPQLATAIAEQREATR</sequence>
<dbReference type="PROSITE" id="PS50995">
    <property type="entry name" value="HTH_MARR_2"/>
    <property type="match status" value="1"/>
</dbReference>
<dbReference type="RefSeq" id="WP_025361767.1">
    <property type="nucleotide sequence ID" value="NZ_BAAABQ010000017.1"/>
</dbReference>
<keyword evidence="1" id="KW-0805">Transcription regulation</keyword>
<accession>A0ABR6BRP8</accession>
<dbReference type="InterPro" id="IPR023187">
    <property type="entry name" value="Tscrpt_reg_MarR-type_CS"/>
</dbReference>
<evidence type="ECO:0000313" key="6">
    <source>
        <dbReference type="Proteomes" id="UP000517916"/>
    </source>
</evidence>
<keyword evidence="2 5" id="KW-0238">DNA-binding</keyword>
<dbReference type="SUPFAM" id="SSF46785">
    <property type="entry name" value="Winged helix' DNA-binding domain"/>
    <property type="match status" value="1"/>
</dbReference>
<dbReference type="InterPro" id="IPR036390">
    <property type="entry name" value="WH_DNA-bd_sf"/>
</dbReference>
<keyword evidence="6" id="KW-1185">Reference proteome</keyword>
<evidence type="ECO:0000313" key="5">
    <source>
        <dbReference type="EMBL" id="MBA8929594.1"/>
    </source>
</evidence>
<proteinExistence type="predicted"/>
<evidence type="ECO:0000259" key="4">
    <source>
        <dbReference type="PROSITE" id="PS50995"/>
    </source>
</evidence>
<dbReference type="PROSITE" id="PS01117">
    <property type="entry name" value="HTH_MARR_1"/>
    <property type="match status" value="1"/>
</dbReference>
<dbReference type="PANTHER" id="PTHR39515:SF2">
    <property type="entry name" value="HTH-TYPE TRANSCRIPTIONAL REGULATOR RV0880"/>
    <property type="match status" value="1"/>
</dbReference>
<comment type="caution">
    <text evidence="5">The sequence shown here is derived from an EMBL/GenBank/DDBJ whole genome shotgun (WGS) entry which is preliminary data.</text>
</comment>